<evidence type="ECO:0000313" key="2">
    <source>
        <dbReference type="Proteomes" id="UP000694888"/>
    </source>
</evidence>
<dbReference type="RefSeq" id="XP_035825298.1">
    <property type="nucleotide sequence ID" value="XM_035969405.1"/>
</dbReference>
<reference evidence="3" key="1">
    <citation type="submission" date="2025-08" db="UniProtKB">
        <authorList>
            <consortium name="RefSeq"/>
        </authorList>
    </citation>
    <scope>IDENTIFICATION</scope>
</reference>
<feature type="region of interest" description="Disordered" evidence="1">
    <location>
        <begin position="89"/>
        <end position="247"/>
    </location>
</feature>
<keyword evidence="2" id="KW-1185">Reference proteome</keyword>
<feature type="compositionally biased region" description="Basic and acidic residues" evidence="1">
    <location>
        <begin position="153"/>
        <end position="162"/>
    </location>
</feature>
<organism evidence="2 3">
    <name type="scientific">Aplysia californica</name>
    <name type="common">California sea hare</name>
    <dbReference type="NCBI Taxonomy" id="6500"/>
    <lineage>
        <taxon>Eukaryota</taxon>
        <taxon>Metazoa</taxon>
        <taxon>Spiralia</taxon>
        <taxon>Lophotrochozoa</taxon>
        <taxon>Mollusca</taxon>
        <taxon>Gastropoda</taxon>
        <taxon>Heterobranchia</taxon>
        <taxon>Euthyneura</taxon>
        <taxon>Tectipleura</taxon>
        <taxon>Aplysiida</taxon>
        <taxon>Aplysioidea</taxon>
        <taxon>Aplysiidae</taxon>
        <taxon>Aplysia</taxon>
    </lineage>
</organism>
<evidence type="ECO:0000313" key="3">
    <source>
        <dbReference type="RefSeq" id="XP_035825298.1"/>
    </source>
</evidence>
<feature type="compositionally biased region" description="Basic and acidic residues" evidence="1">
    <location>
        <begin position="390"/>
        <end position="401"/>
    </location>
</feature>
<gene>
    <name evidence="3" type="primary">LOC101855837</name>
</gene>
<evidence type="ECO:0000256" key="1">
    <source>
        <dbReference type="SAM" id="MobiDB-lite"/>
    </source>
</evidence>
<dbReference type="Proteomes" id="UP000694888">
    <property type="component" value="Unplaced"/>
</dbReference>
<feature type="region of interest" description="Disordered" evidence="1">
    <location>
        <begin position="388"/>
        <end position="423"/>
    </location>
</feature>
<feature type="compositionally biased region" description="Polar residues" evidence="1">
    <location>
        <begin position="106"/>
        <end position="137"/>
    </location>
</feature>
<accession>A0ABM1VSA6</accession>
<proteinExistence type="predicted"/>
<dbReference type="GeneID" id="101855837"/>
<name>A0ABM1VSA6_APLCA</name>
<sequence>MSDPTNSEFKKRSARANSIEKRRLELEVSMFDKAKRTMAIDMRKAQSEYKHRLHLYRDRQKEIMMSRSSASPSTASMGEFLLQRLKSRRSASPLRKVVTPRGQSVEDINSWQKSLPKIQTTRRNSLKSLSDNSQDSSKGSEKGANCLSGPDSRSVKGRESPVDHVASAQRPPTRCCGNTNPPSEARRRSSTAPLRREASRPRTSSILKTRHLVSSLEGRPKTSGASVKILENSSSSSSQPANRCQSRKSLVLSDWDTSANQDATCDMDCVCLEDDSHSHDEFEAEEELGRISNRHRSKLDLRPSTAWSRLNGSTPELRQNSALESTQRNPFTGMTGHLGEPWRQVRYFDDDEIEERGLFYRLLLKDRLEREQTKFQDICAKVNAFCETPESPRETPRDTGSRRASKSQSTTLKQQTQQRSLVL</sequence>
<protein>
    <submittedName>
        <fullName evidence="3">Uncharacterized protein LOC101855837</fullName>
    </submittedName>
</protein>
<feature type="compositionally biased region" description="Low complexity" evidence="1">
    <location>
        <begin position="406"/>
        <end position="423"/>
    </location>
</feature>